<organism evidence="2 3">
    <name type="scientific">Silurus asotus</name>
    <name type="common">Amur catfish</name>
    <name type="synonym">Parasilurus asotus</name>
    <dbReference type="NCBI Taxonomy" id="30991"/>
    <lineage>
        <taxon>Eukaryota</taxon>
        <taxon>Metazoa</taxon>
        <taxon>Chordata</taxon>
        <taxon>Craniata</taxon>
        <taxon>Vertebrata</taxon>
        <taxon>Euteleostomi</taxon>
        <taxon>Actinopterygii</taxon>
        <taxon>Neopterygii</taxon>
        <taxon>Teleostei</taxon>
        <taxon>Ostariophysi</taxon>
        <taxon>Siluriformes</taxon>
        <taxon>Siluridae</taxon>
        <taxon>Silurus</taxon>
    </lineage>
</organism>
<feature type="compositionally biased region" description="Polar residues" evidence="1">
    <location>
        <begin position="325"/>
        <end position="336"/>
    </location>
</feature>
<protein>
    <submittedName>
        <fullName evidence="2">Uncharacterized protein</fullName>
    </submittedName>
</protein>
<reference evidence="2" key="1">
    <citation type="submission" date="2018-07" db="EMBL/GenBank/DDBJ databases">
        <title>Comparative genomics of catfishes provides insights into carnivory and benthic adaptation.</title>
        <authorList>
            <person name="Zhang Y."/>
            <person name="Wang D."/>
            <person name="Peng Z."/>
            <person name="Zheng S."/>
            <person name="Shao F."/>
            <person name="Tao W."/>
        </authorList>
    </citation>
    <scope>NUCLEOTIDE SEQUENCE</scope>
    <source>
        <strain evidence="2">Chongqing</strain>
    </source>
</reference>
<dbReference type="Proteomes" id="UP001205998">
    <property type="component" value="Unassembled WGS sequence"/>
</dbReference>
<gene>
    <name evidence="2" type="ORF">C0J50_6614</name>
</gene>
<name>A0AAD5A368_SILAS</name>
<dbReference type="EMBL" id="MU582332">
    <property type="protein sequence ID" value="KAI5608475.1"/>
    <property type="molecule type" value="Genomic_DNA"/>
</dbReference>
<evidence type="ECO:0000313" key="2">
    <source>
        <dbReference type="EMBL" id="KAI5608475.1"/>
    </source>
</evidence>
<keyword evidence="3" id="KW-1185">Reference proteome</keyword>
<sequence length="336" mass="38398">MLCEHLAIKAICAEQCVGNYENCFNRSSRFCSVTAGIVFARKCCCLDLHGEGSHFGSSISHASSSIVLIIERFGNHHVGCRFVFGQRREQRTHPGCVLLQPEQIPYQASSSEERRRRTWTSSTSTSSPRPKQNHLQPEAGFGSQEQHDTFNRHQQQQPPPPPFHQHHHQRPEKHLPQQEQRAPEQHTIQGGAEIQSREVRKSVRQTQDARPQRQHPLEPTRQIRKQGQEEVSELGGNAEEHTERRGDPQRRGEDLRWSQVQRAAFAERVAQAPESLGGRERTPAFRQQPRADVGASEDHPESTVQTVKRLENTVLAKEHHEFGSRRTTTNTRFEAR</sequence>
<comment type="caution">
    <text evidence="2">The sequence shown here is derived from an EMBL/GenBank/DDBJ whole genome shotgun (WGS) entry which is preliminary data.</text>
</comment>
<proteinExistence type="predicted"/>
<dbReference type="AlphaFoldDB" id="A0AAD5A368"/>
<feature type="compositionally biased region" description="Basic and acidic residues" evidence="1">
    <location>
        <begin position="238"/>
        <end position="256"/>
    </location>
</feature>
<feature type="region of interest" description="Disordered" evidence="1">
    <location>
        <begin position="107"/>
        <end position="336"/>
    </location>
</feature>
<feature type="compositionally biased region" description="Basic and acidic residues" evidence="1">
    <location>
        <begin position="172"/>
        <end position="184"/>
    </location>
</feature>
<accession>A0AAD5A368</accession>
<feature type="compositionally biased region" description="Basic and acidic residues" evidence="1">
    <location>
        <begin position="308"/>
        <end position="324"/>
    </location>
</feature>
<evidence type="ECO:0000256" key="1">
    <source>
        <dbReference type="SAM" id="MobiDB-lite"/>
    </source>
</evidence>
<evidence type="ECO:0000313" key="3">
    <source>
        <dbReference type="Proteomes" id="UP001205998"/>
    </source>
</evidence>